<evidence type="ECO:0000313" key="2">
    <source>
        <dbReference type="Proteomes" id="UP000605568"/>
    </source>
</evidence>
<organism evidence="1 2">
    <name type="scientific">Lentzea cavernae</name>
    <dbReference type="NCBI Taxonomy" id="2020703"/>
    <lineage>
        <taxon>Bacteria</taxon>
        <taxon>Bacillati</taxon>
        <taxon>Actinomycetota</taxon>
        <taxon>Actinomycetes</taxon>
        <taxon>Pseudonocardiales</taxon>
        <taxon>Pseudonocardiaceae</taxon>
        <taxon>Lentzea</taxon>
    </lineage>
</organism>
<dbReference type="Proteomes" id="UP000605568">
    <property type="component" value="Unassembled WGS sequence"/>
</dbReference>
<keyword evidence="2" id="KW-1185">Reference proteome</keyword>
<proteinExistence type="predicted"/>
<evidence type="ECO:0000313" key="1">
    <source>
        <dbReference type="EMBL" id="GHH63755.1"/>
    </source>
</evidence>
<protein>
    <submittedName>
        <fullName evidence="1">Uncharacterized protein</fullName>
    </submittedName>
</protein>
<name>A0ABQ3MX58_9PSEU</name>
<dbReference type="EMBL" id="BNAR01000032">
    <property type="protein sequence ID" value="GHH63755.1"/>
    <property type="molecule type" value="Genomic_DNA"/>
</dbReference>
<reference evidence="2" key="1">
    <citation type="journal article" date="2019" name="Int. J. Syst. Evol. Microbiol.">
        <title>The Global Catalogue of Microorganisms (GCM) 10K type strain sequencing project: providing services to taxonomists for standard genome sequencing and annotation.</title>
        <authorList>
            <consortium name="The Broad Institute Genomics Platform"/>
            <consortium name="The Broad Institute Genome Sequencing Center for Infectious Disease"/>
            <person name="Wu L."/>
            <person name="Ma J."/>
        </authorList>
    </citation>
    <scope>NUCLEOTIDE SEQUENCE [LARGE SCALE GENOMIC DNA]</scope>
    <source>
        <strain evidence="2">CGMCC 4.7367</strain>
    </source>
</reference>
<comment type="caution">
    <text evidence="1">The sequence shown here is derived from an EMBL/GenBank/DDBJ whole genome shotgun (WGS) entry which is preliminary data.</text>
</comment>
<sequence length="267" mass="30053">MQRPPDRQLRRGAGTAGAAHDLRRRLGRGWRGGARVDVAVHEQQFPGNVRPRRYRRSMTNAAFRKLTPSADEQLADLGLRRAVLDRAIAAGIDARAASPPFGPTNAPGLLDWIHRVGTLRQLLAAEGWQRLDHWNAGLIRHPSRPVLLGTLQGNRGTGSPEAPLRSDYAKGPAIAAMMRDNDHDQFALFENVRTEGFKLWFLVTYPLQLEDRLVVLREVSQPEPTPQNQVIERWAHRIPLPPMEFPQLRTPNVDGPEEVDFPIALRR</sequence>
<gene>
    <name evidence="1" type="ORF">GCM10017774_93370</name>
</gene>
<accession>A0ABQ3MX58</accession>